<dbReference type="PATRIC" id="fig|1145115.3.peg.153"/>
<dbReference type="EMBL" id="AMOV01000001">
    <property type="protein sequence ID" value="EKE92937.1"/>
    <property type="molecule type" value="Genomic_DNA"/>
</dbReference>
<feature type="transmembrane region" description="Helical" evidence="1">
    <location>
        <begin position="27"/>
        <end position="50"/>
    </location>
</feature>
<proteinExistence type="predicted"/>
<evidence type="ECO:0000256" key="1">
    <source>
        <dbReference type="SAM" id="Phobius"/>
    </source>
</evidence>
<keyword evidence="1" id="KW-0812">Transmembrane</keyword>
<accession>K2L2A9</accession>
<comment type="caution">
    <text evidence="2">The sequence shown here is derived from an EMBL/GenBank/DDBJ whole genome shotgun (WGS) entry which is preliminary data.</text>
</comment>
<sequence>MVKERLEEARNSPKGNFYFFSSSLGELWRALALFYFLLFCFLFYPLSFFIKISK</sequence>
<evidence type="ECO:0000313" key="2">
    <source>
        <dbReference type="EMBL" id="EKE92937.1"/>
    </source>
</evidence>
<keyword evidence="1" id="KW-1133">Transmembrane helix</keyword>
<evidence type="ECO:0000313" key="3">
    <source>
        <dbReference type="Proteomes" id="UP000006766"/>
    </source>
</evidence>
<organism evidence="2 3">
    <name type="scientific">Helicobacter pylori R038b</name>
    <dbReference type="NCBI Taxonomy" id="1145115"/>
    <lineage>
        <taxon>Bacteria</taxon>
        <taxon>Pseudomonadati</taxon>
        <taxon>Campylobacterota</taxon>
        <taxon>Epsilonproteobacteria</taxon>
        <taxon>Campylobacterales</taxon>
        <taxon>Helicobacteraceae</taxon>
        <taxon>Helicobacter</taxon>
    </lineage>
</organism>
<protein>
    <submittedName>
        <fullName evidence="2">Uncharacterized protein</fullName>
    </submittedName>
</protein>
<dbReference type="Proteomes" id="UP000006766">
    <property type="component" value="Unassembled WGS sequence"/>
</dbReference>
<reference evidence="2 3" key="1">
    <citation type="journal article" date="2013" name="Pathog. Dis.">
        <title>Genome sequences of 65 Helicobacter pylori strains isolated from asymptomatic individuals and patients with gastric cancer, peptic ulcer disease, or gastritis.</title>
        <authorList>
            <person name="Blanchard T.G."/>
            <person name="Czinn S.J."/>
            <person name="Correa P."/>
            <person name="Nakazawa T."/>
            <person name="Keelan M."/>
            <person name="Morningstar L."/>
            <person name="Santana-Cruz I."/>
            <person name="Maroo A."/>
            <person name="McCracken C."/>
            <person name="Shefchek K."/>
            <person name="Daugherty S."/>
            <person name="Song Y."/>
            <person name="Fraser C.M."/>
            <person name="Fricke W.F."/>
        </authorList>
    </citation>
    <scope>NUCLEOTIDE SEQUENCE [LARGE SCALE GENOMIC DNA]</scope>
    <source>
        <strain evidence="2 3">R038b</strain>
    </source>
</reference>
<gene>
    <name evidence="2" type="ORF">OUM_0160</name>
</gene>
<name>K2L2A9_HELPX</name>
<keyword evidence="1" id="KW-0472">Membrane</keyword>
<dbReference type="AlphaFoldDB" id="K2L2A9"/>